<protein>
    <submittedName>
        <fullName evidence="3">Uncharacterized protein</fullName>
    </submittedName>
</protein>
<comment type="caution">
    <text evidence="3">The sequence shown here is derived from an EMBL/GenBank/DDBJ whole genome shotgun (WGS) entry which is preliminary data.</text>
</comment>
<dbReference type="Proteomes" id="UP000287651">
    <property type="component" value="Unassembled WGS sequence"/>
</dbReference>
<accession>A0A427AV84</accession>
<keyword evidence="2" id="KW-0732">Signal</keyword>
<gene>
    <name evidence="3" type="ORF">B296_00005304</name>
</gene>
<dbReference type="AlphaFoldDB" id="A0A427AV84"/>
<feature type="compositionally biased region" description="Basic and acidic residues" evidence="1">
    <location>
        <begin position="34"/>
        <end position="43"/>
    </location>
</feature>
<reference evidence="3 4" key="1">
    <citation type="journal article" date="2014" name="Agronomy (Basel)">
        <title>A Draft Genome Sequence for Ensete ventricosum, the Drought-Tolerant Tree Against Hunger.</title>
        <authorList>
            <person name="Harrison J."/>
            <person name="Moore K.A."/>
            <person name="Paszkiewicz K."/>
            <person name="Jones T."/>
            <person name="Grant M."/>
            <person name="Ambacheew D."/>
            <person name="Muzemil S."/>
            <person name="Studholme D.J."/>
        </authorList>
    </citation>
    <scope>NUCLEOTIDE SEQUENCE [LARGE SCALE GENOMIC DNA]</scope>
</reference>
<evidence type="ECO:0000256" key="1">
    <source>
        <dbReference type="SAM" id="MobiDB-lite"/>
    </source>
</evidence>
<evidence type="ECO:0000313" key="3">
    <source>
        <dbReference type="EMBL" id="RRT80184.1"/>
    </source>
</evidence>
<organism evidence="3 4">
    <name type="scientific">Ensete ventricosum</name>
    <name type="common">Abyssinian banana</name>
    <name type="synonym">Musa ensete</name>
    <dbReference type="NCBI Taxonomy" id="4639"/>
    <lineage>
        <taxon>Eukaryota</taxon>
        <taxon>Viridiplantae</taxon>
        <taxon>Streptophyta</taxon>
        <taxon>Embryophyta</taxon>
        <taxon>Tracheophyta</taxon>
        <taxon>Spermatophyta</taxon>
        <taxon>Magnoliopsida</taxon>
        <taxon>Liliopsida</taxon>
        <taxon>Zingiberales</taxon>
        <taxon>Musaceae</taxon>
        <taxon>Ensete</taxon>
    </lineage>
</organism>
<name>A0A427AV84_ENSVE</name>
<evidence type="ECO:0000313" key="4">
    <source>
        <dbReference type="Proteomes" id="UP000287651"/>
    </source>
</evidence>
<dbReference type="EMBL" id="AMZH03001205">
    <property type="protein sequence ID" value="RRT80184.1"/>
    <property type="molecule type" value="Genomic_DNA"/>
</dbReference>
<sequence>MGHAHLALCFSLAYQLWLILVFISDRDEEMALEMRPRSGERDHARKKQKVRTHKMSEAVAQEAAAWEVGELGRTSYAASRAKTHDLYGVDRSELQEELEGTERCLAKSQCLLKESRGKFRSMEDQLLVSSRDVSTAQEKAEKAEEALAKETQVALEKDKRIIMKYKC</sequence>
<feature type="compositionally biased region" description="Basic residues" evidence="1">
    <location>
        <begin position="44"/>
        <end position="53"/>
    </location>
</feature>
<feature type="signal peptide" evidence="2">
    <location>
        <begin position="1"/>
        <end position="23"/>
    </location>
</feature>
<evidence type="ECO:0000256" key="2">
    <source>
        <dbReference type="SAM" id="SignalP"/>
    </source>
</evidence>
<feature type="chain" id="PRO_5019168073" evidence="2">
    <location>
        <begin position="24"/>
        <end position="167"/>
    </location>
</feature>
<feature type="region of interest" description="Disordered" evidence="1">
    <location>
        <begin position="34"/>
        <end position="54"/>
    </location>
</feature>
<proteinExistence type="predicted"/>